<proteinExistence type="inferred from homology"/>
<evidence type="ECO:0000259" key="6">
    <source>
        <dbReference type="PROSITE" id="PS51898"/>
    </source>
</evidence>
<keyword evidence="4" id="KW-0233">DNA recombination</keyword>
<dbReference type="PANTHER" id="PTHR30629">
    <property type="entry name" value="PROPHAGE INTEGRASE"/>
    <property type="match status" value="1"/>
</dbReference>
<comment type="caution">
    <text evidence="8">The sequence shown here is derived from an EMBL/GenBank/DDBJ whole genome shotgun (WGS) entry which is preliminary data.</text>
</comment>
<dbReference type="InterPro" id="IPR011010">
    <property type="entry name" value="DNA_brk_join_enz"/>
</dbReference>
<evidence type="ECO:0000256" key="2">
    <source>
        <dbReference type="ARBA" id="ARBA00022908"/>
    </source>
</evidence>
<dbReference type="EMBL" id="JBHSMZ010000016">
    <property type="protein sequence ID" value="MFC5550738.1"/>
    <property type="molecule type" value="Genomic_DNA"/>
</dbReference>
<dbReference type="PROSITE" id="PS51900">
    <property type="entry name" value="CB"/>
    <property type="match status" value="1"/>
</dbReference>
<dbReference type="Gene3D" id="1.10.150.130">
    <property type="match status" value="1"/>
</dbReference>
<dbReference type="InterPro" id="IPR013762">
    <property type="entry name" value="Integrase-like_cat_sf"/>
</dbReference>
<gene>
    <name evidence="8" type="ORF">ACFPO9_19650</name>
</gene>
<organism evidence="8 9">
    <name type="scientific">Massilia aerilata</name>
    <dbReference type="NCBI Taxonomy" id="453817"/>
    <lineage>
        <taxon>Bacteria</taxon>
        <taxon>Pseudomonadati</taxon>
        <taxon>Pseudomonadota</taxon>
        <taxon>Betaproteobacteria</taxon>
        <taxon>Burkholderiales</taxon>
        <taxon>Oxalobacteraceae</taxon>
        <taxon>Telluria group</taxon>
        <taxon>Massilia</taxon>
    </lineage>
</organism>
<evidence type="ECO:0000256" key="3">
    <source>
        <dbReference type="ARBA" id="ARBA00023125"/>
    </source>
</evidence>
<dbReference type="Pfam" id="PF00589">
    <property type="entry name" value="Phage_integrase"/>
    <property type="match status" value="1"/>
</dbReference>
<dbReference type="Gene3D" id="1.10.443.10">
    <property type="entry name" value="Intergrase catalytic core"/>
    <property type="match status" value="1"/>
</dbReference>
<dbReference type="PROSITE" id="PS51898">
    <property type="entry name" value="TYR_RECOMBINASE"/>
    <property type="match status" value="1"/>
</dbReference>
<dbReference type="InterPro" id="IPR010998">
    <property type="entry name" value="Integrase_recombinase_N"/>
</dbReference>
<dbReference type="RefSeq" id="WP_379773799.1">
    <property type="nucleotide sequence ID" value="NZ_JBHSMZ010000016.1"/>
</dbReference>
<dbReference type="CDD" id="cd00397">
    <property type="entry name" value="DNA_BRE_C"/>
    <property type="match status" value="1"/>
</dbReference>
<keyword evidence="2" id="KW-0229">DNA integration</keyword>
<evidence type="ECO:0000313" key="9">
    <source>
        <dbReference type="Proteomes" id="UP001596086"/>
    </source>
</evidence>
<dbReference type="InterPro" id="IPR002104">
    <property type="entry name" value="Integrase_catalytic"/>
</dbReference>
<dbReference type="InterPro" id="IPR044068">
    <property type="entry name" value="CB"/>
</dbReference>
<reference evidence="9" key="1">
    <citation type="journal article" date="2019" name="Int. J. Syst. Evol. Microbiol.">
        <title>The Global Catalogue of Microorganisms (GCM) 10K type strain sequencing project: providing services to taxonomists for standard genome sequencing and annotation.</title>
        <authorList>
            <consortium name="The Broad Institute Genomics Platform"/>
            <consortium name="The Broad Institute Genome Sequencing Center for Infectious Disease"/>
            <person name="Wu L."/>
            <person name="Ma J."/>
        </authorList>
    </citation>
    <scope>NUCLEOTIDE SEQUENCE [LARGE SCALE GENOMIC DNA]</scope>
    <source>
        <strain evidence="9">CGMCC 4.5798</strain>
    </source>
</reference>
<evidence type="ECO:0000259" key="7">
    <source>
        <dbReference type="PROSITE" id="PS51900"/>
    </source>
</evidence>
<evidence type="ECO:0000256" key="4">
    <source>
        <dbReference type="ARBA" id="ARBA00023172"/>
    </source>
</evidence>
<evidence type="ECO:0000256" key="1">
    <source>
        <dbReference type="ARBA" id="ARBA00008857"/>
    </source>
</evidence>
<dbReference type="Proteomes" id="UP001596086">
    <property type="component" value="Unassembled WGS sequence"/>
</dbReference>
<dbReference type="PANTHER" id="PTHR30629:SF2">
    <property type="entry name" value="PROPHAGE INTEGRASE INTS-RELATED"/>
    <property type="match status" value="1"/>
</dbReference>
<evidence type="ECO:0000313" key="8">
    <source>
        <dbReference type="EMBL" id="MFC5550738.1"/>
    </source>
</evidence>
<name>A0ABW0S1D5_9BURK</name>
<accession>A0ABW0S1D5</accession>
<feature type="domain" description="Tyr recombinase" evidence="6">
    <location>
        <begin position="157"/>
        <end position="330"/>
    </location>
</feature>
<dbReference type="InterPro" id="IPR050808">
    <property type="entry name" value="Phage_Integrase"/>
</dbReference>
<feature type="domain" description="Core-binding (CB)" evidence="7">
    <location>
        <begin position="57"/>
        <end position="137"/>
    </location>
</feature>
<evidence type="ECO:0000256" key="5">
    <source>
        <dbReference type="PROSITE-ProRule" id="PRU01248"/>
    </source>
</evidence>
<sequence>MSANLFKKGRIWHFRFQVGKERVQRSTRVTSKTKAEEMAKREYDAAVVRANGGEPVPTLDELAGMWVVVHRPVASEAHIRSVETFRRLHMYDLGAKPIGEITTKDVELARGEHLKTHAPSTANHWLRILKLLTMWAVKREILATSPWRVKMLKVQKKPRPFLPVDVARTWFDAVDEATKRAPSVGTAVRLMFGLGLRESEAASARWEWMDWERSTYTPGITKGREAEPIPMPAWLREHLDPMRQVEGLIVAKPSGQAFAPGFARQAMRRANKECSVKGITPHRLRGTFATLLSEAGVPIQTIQRVMRHKSHATTMGYLEKNLDTAARAADVIGQKVGFGGAKVARELAESP</sequence>
<keyword evidence="3 5" id="KW-0238">DNA-binding</keyword>
<comment type="similarity">
    <text evidence="1">Belongs to the 'phage' integrase family.</text>
</comment>
<keyword evidence="9" id="KW-1185">Reference proteome</keyword>
<protein>
    <submittedName>
        <fullName evidence="8">Tyrosine-type recombinase/integrase</fullName>
    </submittedName>
</protein>
<dbReference type="SUPFAM" id="SSF56349">
    <property type="entry name" value="DNA breaking-rejoining enzymes"/>
    <property type="match status" value="1"/>
</dbReference>